<protein>
    <submittedName>
        <fullName evidence="1">Uncharacterized protein</fullName>
    </submittedName>
</protein>
<gene>
    <name evidence="1" type="ORF">NP493_2031g00028</name>
</gene>
<proteinExistence type="predicted"/>
<comment type="caution">
    <text evidence="1">The sequence shown here is derived from an EMBL/GenBank/DDBJ whole genome shotgun (WGS) entry which is preliminary data.</text>
</comment>
<evidence type="ECO:0000313" key="2">
    <source>
        <dbReference type="Proteomes" id="UP001209878"/>
    </source>
</evidence>
<organism evidence="1 2">
    <name type="scientific">Ridgeia piscesae</name>
    <name type="common">Tubeworm</name>
    <dbReference type="NCBI Taxonomy" id="27915"/>
    <lineage>
        <taxon>Eukaryota</taxon>
        <taxon>Metazoa</taxon>
        <taxon>Spiralia</taxon>
        <taxon>Lophotrochozoa</taxon>
        <taxon>Annelida</taxon>
        <taxon>Polychaeta</taxon>
        <taxon>Sedentaria</taxon>
        <taxon>Canalipalpata</taxon>
        <taxon>Sabellida</taxon>
        <taxon>Siboglinidae</taxon>
        <taxon>Ridgeia</taxon>
    </lineage>
</organism>
<keyword evidence="2" id="KW-1185">Reference proteome</keyword>
<evidence type="ECO:0000313" key="1">
    <source>
        <dbReference type="EMBL" id="KAK2155875.1"/>
    </source>
</evidence>
<dbReference type="Proteomes" id="UP001209878">
    <property type="component" value="Unassembled WGS sequence"/>
</dbReference>
<name>A0AAD9N401_RIDPI</name>
<sequence>MMPLFCRNTVRYFSSLLGLNLFHSVLGKGHTPFRKVFTFSRILEIIDLSNNVIRHIHPIYFSYCI</sequence>
<dbReference type="AlphaFoldDB" id="A0AAD9N401"/>
<dbReference type="EMBL" id="JAODUO010002028">
    <property type="protein sequence ID" value="KAK2155875.1"/>
    <property type="molecule type" value="Genomic_DNA"/>
</dbReference>
<accession>A0AAD9N401</accession>
<reference evidence="1" key="1">
    <citation type="journal article" date="2023" name="Mol. Biol. Evol.">
        <title>Third-Generation Sequencing Reveals the Adaptive Role of the Epigenome in Three Deep-Sea Polychaetes.</title>
        <authorList>
            <person name="Perez M."/>
            <person name="Aroh O."/>
            <person name="Sun Y."/>
            <person name="Lan Y."/>
            <person name="Juniper S.K."/>
            <person name="Young C.R."/>
            <person name="Angers B."/>
            <person name="Qian P.Y."/>
        </authorList>
    </citation>
    <scope>NUCLEOTIDE SEQUENCE</scope>
    <source>
        <strain evidence="1">R07B-5</strain>
    </source>
</reference>